<sequence length="135" mass="13649">MMRLSARALVTNRHRAVIWLALCLFALKALVPQGFMPSSQPGATLIQLCSAAGPVWVEGPHKADHHQDAQHAEQSAVCPVGAALAALPLAATPAALAPPPSVVALRIAARAPPPAAALAPPGAPLGARAPPLILG</sequence>
<evidence type="ECO:0000313" key="2">
    <source>
        <dbReference type="Proteomes" id="UP001175604"/>
    </source>
</evidence>
<dbReference type="Pfam" id="PF11162">
    <property type="entry name" value="DUF2946"/>
    <property type="match status" value="1"/>
</dbReference>
<proteinExistence type="predicted"/>
<comment type="caution">
    <text evidence="1">The sequence shown here is derived from an EMBL/GenBank/DDBJ whole genome shotgun (WGS) entry which is preliminary data.</text>
</comment>
<dbReference type="Proteomes" id="UP001175604">
    <property type="component" value="Unassembled WGS sequence"/>
</dbReference>
<reference evidence="1" key="1">
    <citation type="submission" date="2023-06" db="EMBL/GenBank/DDBJ databases">
        <title>full genome analysis of Phenantherene degrader P3.</title>
        <authorList>
            <person name="Akbar A."/>
            <person name="Rahmeh R."/>
            <person name="Kishk M."/>
        </authorList>
    </citation>
    <scope>NUCLEOTIDE SEQUENCE</scope>
    <source>
        <strain evidence="1">P3</strain>
    </source>
</reference>
<dbReference type="InterPro" id="IPR021333">
    <property type="entry name" value="DUF2946"/>
</dbReference>
<dbReference type="EMBL" id="JAUDJE010000021">
    <property type="protein sequence ID" value="MDM9561340.1"/>
    <property type="molecule type" value="Genomic_DNA"/>
</dbReference>
<gene>
    <name evidence="1" type="ORF">QUC21_20045</name>
</gene>
<protein>
    <submittedName>
        <fullName evidence="1">DUF2946 family protein</fullName>
    </submittedName>
</protein>
<evidence type="ECO:0000313" key="1">
    <source>
        <dbReference type="EMBL" id="MDM9561340.1"/>
    </source>
</evidence>
<organism evidence="1 2">
    <name type="scientific">Bordetella petrii</name>
    <dbReference type="NCBI Taxonomy" id="94624"/>
    <lineage>
        <taxon>Bacteria</taxon>
        <taxon>Pseudomonadati</taxon>
        <taxon>Pseudomonadota</taxon>
        <taxon>Betaproteobacteria</taxon>
        <taxon>Burkholderiales</taxon>
        <taxon>Alcaligenaceae</taxon>
        <taxon>Bordetella</taxon>
    </lineage>
</organism>
<accession>A0ABT7W815</accession>
<name>A0ABT7W815_9BORD</name>
<keyword evidence="2" id="KW-1185">Reference proteome</keyword>
<dbReference type="RefSeq" id="WP_231501701.1">
    <property type="nucleotide sequence ID" value="NZ_JAUDJE010000021.1"/>
</dbReference>